<organism evidence="2 3">
    <name type="scientific">Amphibalanus amphitrite</name>
    <name type="common">Striped barnacle</name>
    <name type="synonym">Balanus amphitrite</name>
    <dbReference type="NCBI Taxonomy" id="1232801"/>
    <lineage>
        <taxon>Eukaryota</taxon>
        <taxon>Metazoa</taxon>
        <taxon>Ecdysozoa</taxon>
        <taxon>Arthropoda</taxon>
        <taxon>Crustacea</taxon>
        <taxon>Multicrustacea</taxon>
        <taxon>Cirripedia</taxon>
        <taxon>Thoracica</taxon>
        <taxon>Thoracicalcarea</taxon>
        <taxon>Balanomorpha</taxon>
        <taxon>Balanoidea</taxon>
        <taxon>Balanidae</taxon>
        <taxon>Amphibalaninae</taxon>
        <taxon>Amphibalanus</taxon>
    </lineage>
</organism>
<dbReference type="EMBL" id="VIIS01001603">
    <property type="protein sequence ID" value="KAF0295687.1"/>
    <property type="molecule type" value="Genomic_DNA"/>
</dbReference>
<feature type="compositionally biased region" description="Polar residues" evidence="1">
    <location>
        <begin position="67"/>
        <end position="82"/>
    </location>
</feature>
<protein>
    <submittedName>
        <fullName evidence="2">Uncharacterized protein</fullName>
    </submittedName>
</protein>
<gene>
    <name evidence="2" type="ORF">FJT64_006794</name>
</gene>
<name>A0A6A4VGX8_AMPAM</name>
<proteinExistence type="predicted"/>
<keyword evidence="3" id="KW-1185">Reference proteome</keyword>
<reference evidence="2 3" key="1">
    <citation type="submission" date="2019-07" db="EMBL/GenBank/DDBJ databases">
        <title>Draft genome assembly of a fouling barnacle, Amphibalanus amphitrite (Darwin, 1854): The first reference genome for Thecostraca.</title>
        <authorList>
            <person name="Kim W."/>
        </authorList>
    </citation>
    <scope>NUCLEOTIDE SEQUENCE [LARGE SCALE GENOMIC DNA]</scope>
    <source>
        <strain evidence="2">SNU_AA5</strain>
        <tissue evidence="2">Soma without cirri and trophi</tissue>
    </source>
</reference>
<accession>A0A6A4VGX8</accession>
<feature type="region of interest" description="Disordered" evidence="1">
    <location>
        <begin position="65"/>
        <end position="89"/>
    </location>
</feature>
<evidence type="ECO:0000313" key="2">
    <source>
        <dbReference type="EMBL" id="KAF0295687.1"/>
    </source>
</evidence>
<sequence>MTLHRSIKQRESWSSAEIEQLQLIQQIMLEAQAQSQSSQSATNSKTIKKGSRMVAGVLGSLRDDVNRTSAGGRSAVQTQGLQESAVGEGGSAAAVGRTAAARSHRRVPLPARGGGGPSVRAYRAAAVSSLYPASVAARLGHRQSHVELLEREMRAAARTITGCPLSTPAHAVMAEAGLMPVAARRDVLAAKLLARAHALPEGDPLRAVAEGGPPSRLKTVTGWRGVGMTPGGLLGSMAVTCRKLKILYLISSIENRQAVLNALHETDLGCDGGQSGTVDFNVPSK</sequence>
<dbReference type="Proteomes" id="UP000440578">
    <property type="component" value="Unassembled WGS sequence"/>
</dbReference>
<evidence type="ECO:0000256" key="1">
    <source>
        <dbReference type="SAM" id="MobiDB-lite"/>
    </source>
</evidence>
<comment type="caution">
    <text evidence="2">The sequence shown here is derived from an EMBL/GenBank/DDBJ whole genome shotgun (WGS) entry which is preliminary data.</text>
</comment>
<evidence type="ECO:0000313" key="3">
    <source>
        <dbReference type="Proteomes" id="UP000440578"/>
    </source>
</evidence>
<dbReference type="AlphaFoldDB" id="A0A6A4VGX8"/>